<comment type="caution">
    <text evidence="1">The sequence shown here is derived from an EMBL/GenBank/DDBJ whole genome shotgun (WGS) entry which is preliminary data.</text>
</comment>
<dbReference type="PANTHER" id="PTHR46082:SF11">
    <property type="entry name" value="AAA+ ATPASE DOMAIN-CONTAINING PROTEIN-RELATED"/>
    <property type="match status" value="1"/>
</dbReference>
<proteinExistence type="predicted"/>
<organism evidence="1 2">
    <name type="scientific">Hapsidospora chrysogenum (strain ATCC 11550 / CBS 779.69 / DSM 880 / IAM 14645 / JCM 23072 / IMI 49137)</name>
    <name type="common">Acremonium chrysogenum</name>
    <dbReference type="NCBI Taxonomy" id="857340"/>
    <lineage>
        <taxon>Eukaryota</taxon>
        <taxon>Fungi</taxon>
        <taxon>Dikarya</taxon>
        <taxon>Ascomycota</taxon>
        <taxon>Pezizomycotina</taxon>
        <taxon>Sordariomycetes</taxon>
        <taxon>Hypocreomycetidae</taxon>
        <taxon>Hypocreales</taxon>
        <taxon>Bionectriaceae</taxon>
        <taxon>Hapsidospora</taxon>
    </lineage>
</organism>
<dbReference type="AlphaFoldDB" id="A0A086T4L5"/>
<dbReference type="HOGENOM" id="CLU_000288_34_22_1"/>
<dbReference type="OrthoDB" id="194358at2759"/>
<dbReference type="Proteomes" id="UP000029964">
    <property type="component" value="Unassembled WGS sequence"/>
</dbReference>
<evidence type="ECO:0000313" key="2">
    <source>
        <dbReference type="Proteomes" id="UP000029964"/>
    </source>
</evidence>
<dbReference type="EMBL" id="JPKY01000051">
    <property type="protein sequence ID" value="KFH44297.1"/>
    <property type="molecule type" value="Genomic_DNA"/>
</dbReference>
<protein>
    <recommendedName>
        <fullName evidence="3">Nucleoside phosphorylase domain-containing protein</fullName>
    </recommendedName>
</protein>
<gene>
    <name evidence="1" type="ORF">ACRE_049110</name>
</gene>
<dbReference type="STRING" id="857340.A0A086T4L5"/>
<evidence type="ECO:0008006" key="3">
    <source>
        <dbReference type="Google" id="ProtNLM"/>
    </source>
</evidence>
<keyword evidence="2" id="KW-1185">Reference proteome</keyword>
<dbReference type="GO" id="GO:0009116">
    <property type="term" value="P:nucleoside metabolic process"/>
    <property type="evidence" value="ECO:0007669"/>
    <property type="project" value="InterPro"/>
</dbReference>
<evidence type="ECO:0000313" key="1">
    <source>
        <dbReference type="EMBL" id="KFH44297.1"/>
    </source>
</evidence>
<dbReference type="InterPro" id="IPR035994">
    <property type="entry name" value="Nucleoside_phosphorylase_sf"/>
</dbReference>
<sequence>MTSLDNPDVYTIGWIAGTHTDVVAAIALLDERHDTPQGFKQHPSDTNVYSWGRIGEHNIAIAYCASVGPTSASALLTSLPQIRFCLLVGLGAAVARPDQGYDIRLGDVVVGSPSGVKGAVVQYDLGRATGGRATVRLTGSLGLPPRVLLDAMMNLRVAHEYRGSKVPDLLRGMRTAYPHLYVHPGFGNDRLFVSTYNHAGGHNCRMCDVSKEVKRGQRDTTDPYIHYGVIASGNHVIEDASTRDTIADGLGEECICFEMAAADLSADFPCLVVKGICDYADSHWDNRWLRYASATAAACAKELLGFISPKRVQATQRANRRLETQSATIA</sequence>
<dbReference type="GO" id="GO:0003824">
    <property type="term" value="F:catalytic activity"/>
    <property type="evidence" value="ECO:0007669"/>
    <property type="project" value="InterPro"/>
</dbReference>
<name>A0A086T4L5_HAPC1</name>
<dbReference type="SUPFAM" id="SSF53167">
    <property type="entry name" value="Purine and uridine phosphorylases"/>
    <property type="match status" value="1"/>
</dbReference>
<dbReference type="PANTHER" id="PTHR46082">
    <property type="entry name" value="ATP/GTP-BINDING PROTEIN-RELATED"/>
    <property type="match status" value="1"/>
</dbReference>
<dbReference type="InterPro" id="IPR053137">
    <property type="entry name" value="NLR-like"/>
</dbReference>
<accession>A0A086T4L5</accession>
<reference evidence="2" key="1">
    <citation type="journal article" date="2014" name="Genome Announc.">
        <title>Genome sequence and annotation of Acremonium chrysogenum, producer of the beta-lactam antibiotic cephalosporin C.</title>
        <authorList>
            <person name="Terfehr D."/>
            <person name="Dahlmann T.A."/>
            <person name="Specht T."/>
            <person name="Zadra I."/>
            <person name="Kuernsteiner H."/>
            <person name="Kueck U."/>
        </authorList>
    </citation>
    <scope>NUCLEOTIDE SEQUENCE [LARGE SCALE GENOMIC DNA]</scope>
    <source>
        <strain evidence="2">ATCC 11550 / CBS 779.69 / DSM 880 / IAM 14645 / JCM 23072 / IMI 49137</strain>
    </source>
</reference>
<dbReference type="Gene3D" id="3.40.50.1580">
    <property type="entry name" value="Nucleoside phosphorylase domain"/>
    <property type="match status" value="1"/>
</dbReference>